<dbReference type="RefSeq" id="WP_206726015.1">
    <property type="nucleotide sequence ID" value="NZ_CP071090.1"/>
</dbReference>
<proteinExistence type="predicted"/>
<keyword evidence="3" id="KW-1185">Reference proteome</keyword>
<organism evidence="2 3">
    <name type="scientific">Pyxidicoccus parkwayensis</name>
    <dbReference type="NCBI Taxonomy" id="2813578"/>
    <lineage>
        <taxon>Bacteria</taxon>
        <taxon>Pseudomonadati</taxon>
        <taxon>Myxococcota</taxon>
        <taxon>Myxococcia</taxon>
        <taxon>Myxococcales</taxon>
        <taxon>Cystobacterineae</taxon>
        <taxon>Myxococcaceae</taxon>
        <taxon>Pyxidicoccus</taxon>
    </lineage>
</organism>
<reference evidence="2 3" key="1">
    <citation type="submission" date="2021-02" db="EMBL/GenBank/DDBJ databases">
        <title>De Novo genome assembly of isolated myxobacteria.</title>
        <authorList>
            <person name="Stevens D.C."/>
        </authorList>
    </citation>
    <scope>NUCLEOTIDE SEQUENCE [LARGE SCALE GENOMIC DNA]</scope>
    <source>
        <strain evidence="3">SCPEA02</strain>
    </source>
</reference>
<dbReference type="InterPro" id="IPR016181">
    <property type="entry name" value="Acyl_CoA_acyltransferase"/>
</dbReference>
<evidence type="ECO:0000256" key="1">
    <source>
        <dbReference type="SAM" id="MobiDB-lite"/>
    </source>
</evidence>
<dbReference type="Proteomes" id="UP000662747">
    <property type="component" value="Chromosome"/>
</dbReference>
<protein>
    <submittedName>
        <fullName evidence="2">GNAT family N-acetyltransferase</fullName>
    </submittedName>
</protein>
<feature type="compositionally biased region" description="Basic and acidic residues" evidence="1">
    <location>
        <begin position="376"/>
        <end position="385"/>
    </location>
</feature>
<feature type="compositionally biased region" description="Polar residues" evidence="1">
    <location>
        <begin position="387"/>
        <end position="405"/>
    </location>
</feature>
<sequence>MSRCLEPLEVRVVASIRDVPGTHWDDTVARGHPFKSSAFLSCLEDAFPERCFAYVLMLRGGRLVGLALVTEERFDLGLRLSAAAERVASRVRRLLPGFLTVRLAMVGTMETAQRHWWVDTRLLSEEEFADALLVACEEACPRADLLVVRDFMEGDDADARMEARFLSRGFRPARNLPLAVVELEGRDFDAHLRRLRRKPRASVSKQLAAARRLGLKLERVHDFRPLLPECYPLYLQVHHHATELKRPPIPRSFFEHVSERLPGESSLLTLRTSDGQLVGFVLSGTSGRVHNPFVLGMDYARSRELPIYYSLLGGELAYAAERGCMQVDLGVTCYFIKQTLGATLEGMRMVARLRSRWLRPFLSPLLPVLLSEKQPERRRTFRHTETGAPQRTGASGSFTGTPASRSTRRALVVSTTP</sequence>
<dbReference type="Gene3D" id="3.40.630.30">
    <property type="match status" value="1"/>
</dbReference>
<dbReference type="SUPFAM" id="SSF55729">
    <property type="entry name" value="Acyl-CoA N-acyltransferases (Nat)"/>
    <property type="match status" value="1"/>
</dbReference>
<accession>A0ABX7NZU5</accession>
<gene>
    <name evidence="2" type="ORF">JY651_05735</name>
</gene>
<dbReference type="EMBL" id="CP071090">
    <property type="protein sequence ID" value="QSQ24452.1"/>
    <property type="molecule type" value="Genomic_DNA"/>
</dbReference>
<feature type="region of interest" description="Disordered" evidence="1">
    <location>
        <begin position="376"/>
        <end position="417"/>
    </location>
</feature>
<evidence type="ECO:0000313" key="2">
    <source>
        <dbReference type="EMBL" id="QSQ24452.1"/>
    </source>
</evidence>
<name>A0ABX7NZU5_9BACT</name>
<evidence type="ECO:0000313" key="3">
    <source>
        <dbReference type="Proteomes" id="UP000662747"/>
    </source>
</evidence>